<evidence type="ECO:0000313" key="2">
    <source>
        <dbReference type="EMBL" id="GAA2860991.1"/>
    </source>
</evidence>
<proteinExistence type="predicted"/>
<evidence type="ECO:0000256" key="1">
    <source>
        <dbReference type="SAM" id="MobiDB-lite"/>
    </source>
</evidence>
<gene>
    <name evidence="2" type="ORF">GCM10010517_19610</name>
</gene>
<feature type="region of interest" description="Disordered" evidence="1">
    <location>
        <begin position="1"/>
        <end position="73"/>
    </location>
</feature>
<dbReference type="Proteomes" id="UP001500831">
    <property type="component" value="Unassembled WGS sequence"/>
</dbReference>
<dbReference type="EMBL" id="BAAAVI010000011">
    <property type="protein sequence ID" value="GAA2860991.1"/>
    <property type="molecule type" value="Genomic_DNA"/>
</dbReference>
<protein>
    <submittedName>
        <fullName evidence="2">Uncharacterized protein</fullName>
    </submittedName>
</protein>
<reference evidence="2 3" key="1">
    <citation type="journal article" date="2019" name="Int. J. Syst. Evol. Microbiol.">
        <title>The Global Catalogue of Microorganisms (GCM) 10K type strain sequencing project: providing services to taxonomists for standard genome sequencing and annotation.</title>
        <authorList>
            <consortium name="The Broad Institute Genomics Platform"/>
            <consortium name="The Broad Institute Genome Sequencing Center for Infectious Disease"/>
            <person name="Wu L."/>
            <person name="Ma J."/>
        </authorList>
    </citation>
    <scope>NUCLEOTIDE SEQUENCE [LARGE SCALE GENOMIC DNA]</scope>
    <source>
        <strain evidence="2 3">JCM 6242</strain>
    </source>
</reference>
<name>A0ABN3VVJ4_9ACTN</name>
<comment type="caution">
    <text evidence="2">The sequence shown here is derived from an EMBL/GenBank/DDBJ whole genome shotgun (WGS) entry which is preliminary data.</text>
</comment>
<organism evidence="2 3">
    <name type="scientific">Streptosporangium fragile</name>
    <dbReference type="NCBI Taxonomy" id="46186"/>
    <lineage>
        <taxon>Bacteria</taxon>
        <taxon>Bacillati</taxon>
        <taxon>Actinomycetota</taxon>
        <taxon>Actinomycetes</taxon>
        <taxon>Streptosporangiales</taxon>
        <taxon>Streptosporangiaceae</taxon>
        <taxon>Streptosporangium</taxon>
    </lineage>
</organism>
<accession>A0ABN3VVJ4</accession>
<evidence type="ECO:0000313" key="3">
    <source>
        <dbReference type="Proteomes" id="UP001500831"/>
    </source>
</evidence>
<sequence>MPSPRVPGRPGTSYRAPCPALRDGTGRHPVPWTLRSSAYDPGRARGVRPGPGSDGGYPGYWPSRGVPYTLGSK</sequence>
<keyword evidence="3" id="KW-1185">Reference proteome</keyword>